<reference evidence="2" key="1">
    <citation type="submission" date="2021-02" db="EMBL/GenBank/DDBJ databases">
        <authorList>
            <person name="Steward A R."/>
        </authorList>
    </citation>
    <scope>NUCLEOTIDE SEQUENCE</scope>
</reference>
<feature type="region of interest" description="Disordered" evidence="1">
    <location>
        <begin position="106"/>
        <end position="137"/>
    </location>
</feature>
<feature type="compositionally biased region" description="Basic and acidic residues" evidence="1">
    <location>
        <begin position="7"/>
        <end position="23"/>
    </location>
</feature>
<dbReference type="Proteomes" id="UP000663880">
    <property type="component" value="Unassembled WGS sequence"/>
</dbReference>
<evidence type="ECO:0000256" key="1">
    <source>
        <dbReference type="SAM" id="MobiDB-lite"/>
    </source>
</evidence>
<proteinExistence type="predicted"/>
<dbReference type="EMBL" id="CAJOBZ010000072">
    <property type="protein sequence ID" value="CAF4950663.1"/>
    <property type="molecule type" value="Genomic_DNA"/>
</dbReference>
<feature type="compositionally biased region" description="Basic and acidic residues" evidence="1">
    <location>
        <begin position="106"/>
        <end position="116"/>
    </location>
</feature>
<protein>
    <submittedName>
        <fullName evidence="2">Uncharacterized protein</fullName>
    </submittedName>
</protein>
<comment type="caution">
    <text evidence="2">The sequence shown here is derived from an EMBL/GenBank/DDBJ whole genome shotgun (WGS) entry which is preliminary data.</text>
</comment>
<dbReference type="AlphaFoldDB" id="A0A821XZI0"/>
<feature type="compositionally biased region" description="Basic and acidic residues" evidence="1">
    <location>
        <begin position="123"/>
        <end position="137"/>
    </location>
</feature>
<accession>A0A821XZI0</accession>
<sequence length="266" mass="31146">MGHNRHQRDEKTRTRDRREERLSHVSQRKNLVNNNKLYQISEHSHSTNSGTTESLNEIITSDAETGIKYRKIQNKLKEMLASKPRSKESYLSKETLELLDERRKQISNKGDKERRQKISNLSKEIKENMWKNRKEKRNRVLEENIKRTGGTKKAMKQLSEHGKEWISKLKQRESYLTNRLSIQELATDYYRLLYSDKLDSGLATIPEVNEAKENKVDEVPEILTSEVIKAIKSQKLEKPPGPDKIPNEMFMGTLEEISPVLTKLFN</sequence>
<keyword evidence="3" id="KW-1185">Reference proteome</keyword>
<organism evidence="2 3">
    <name type="scientific">Pieris macdunnoughi</name>
    <dbReference type="NCBI Taxonomy" id="345717"/>
    <lineage>
        <taxon>Eukaryota</taxon>
        <taxon>Metazoa</taxon>
        <taxon>Ecdysozoa</taxon>
        <taxon>Arthropoda</taxon>
        <taxon>Hexapoda</taxon>
        <taxon>Insecta</taxon>
        <taxon>Pterygota</taxon>
        <taxon>Neoptera</taxon>
        <taxon>Endopterygota</taxon>
        <taxon>Lepidoptera</taxon>
        <taxon>Glossata</taxon>
        <taxon>Ditrysia</taxon>
        <taxon>Papilionoidea</taxon>
        <taxon>Pieridae</taxon>
        <taxon>Pierinae</taxon>
        <taxon>Pieris</taxon>
    </lineage>
</organism>
<feature type="region of interest" description="Disordered" evidence="1">
    <location>
        <begin position="1"/>
        <end position="30"/>
    </location>
</feature>
<name>A0A821XZI0_9NEOP</name>
<dbReference type="OrthoDB" id="407509at2759"/>
<evidence type="ECO:0000313" key="2">
    <source>
        <dbReference type="EMBL" id="CAF4950663.1"/>
    </source>
</evidence>
<gene>
    <name evidence="2" type="ORF">PMACD_LOCUS15655</name>
</gene>
<evidence type="ECO:0000313" key="3">
    <source>
        <dbReference type="Proteomes" id="UP000663880"/>
    </source>
</evidence>